<reference evidence="2" key="1">
    <citation type="submission" date="2015-01" db="EMBL/GenBank/DDBJ databases">
        <authorList>
            <person name="Durling Mikael"/>
        </authorList>
    </citation>
    <scope>NUCLEOTIDE SEQUENCE</scope>
</reference>
<dbReference type="AlphaFoldDB" id="A0A0B7KKC4"/>
<dbReference type="EMBL" id="CDPU01000117">
    <property type="protein sequence ID" value="CEO57629.1"/>
    <property type="molecule type" value="Genomic_DNA"/>
</dbReference>
<protein>
    <recommendedName>
        <fullName evidence="1">GRF-like zinc ribbon domain-containing protein</fullName>
    </recommendedName>
</protein>
<proteinExistence type="predicted"/>
<evidence type="ECO:0000259" key="1">
    <source>
        <dbReference type="Pfam" id="PF23549"/>
    </source>
</evidence>
<dbReference type="Pfam" id="PF23549">
    <property type="entry name" value="Zn_ribbon_GRF_2"/>
    <property type="match status" value="1"/>
</dbReference>
<sequence>MTITSPNHARLSNMPCISYDVGSVRRISLAPPPEKPPTCFVCQGPSQKHITRTSNRNGNAGRPYYKCTCCGQFLAFADDRGNDPSNPLCHCGSSSKMQVACREKGRKVHYVCRLGECDFYKSCRRANQDAVVTVDGDEIVSLLAMLQLI</sequence>
<accession>A0A0B7KKC4</accession>
<dbReference type="InterPro" id="IPR056444">
    <property type="entry name" value="Zn_ribbon_GRF_2"/>
</dbReference>
<gene>
    <name evidence="2" type="ORF">BN869_000013687_1</name>
</gene>
<name>A0A0B7KKC4_BIOOC</name>
<evidence type="ECO:0000313" key="2">
    <source>
        <dbReference type="EMBL" id="CEO57629.1"/>
    </source>
</evidence>
<feature type="domain" description="GRF-like zinc ribbon" evidence="1">
    <location>
        <begin position="36"/>
        <end position="80"/>
    </location>
</feature>
<organism evidence="2">
    <name type="scientific">Bionectria ochroleuca</name>
    <name type="common">Gliocladium roseum</name>
    <dbReference type="NCBI Taxonomy" id="29856"/>
    <lineage>
        <taxon>Eukaryota</taxon>
        <taxon>Fungi</taxon>
        <taxon>Dikarya</taxon>
        <taxon>Ascomycota</taxon>
        <taxon>Pezizomycotina</taxon>
        <taxon>Sordariomycetes</taxon>
        <taxon>Hypocreomycetidae</taxon>
        <taxon>Hypocreales</taxon>
        <taxon>Bionectriaceae</taxon>
        <taxon>Clonostachys</taxon>
    </lineage>
</organism>